<proteinExistence type="predicted"/>
<sequence>MSNCRLCRFDLRYAIGLARLDAGGLFFGLVQCLSELIVGVIPFQRQLQAQDLHLGARHLLNQLVCFRGESRDTGHEIKSALQQILDRLILIAHDEILPVVPAPMRRVDLSKRSREMFETIGSTFFQALRQAAERHLERDHPCIEALDAAARDTGPAAIAAAQEALAALDPTIMGALMAEAHKLLRENPGRILDSWNPAGIRH</sequence>
<evidence type="ECO:0000313" key="1">
    <source>
        <dbReference type="EMBL" id="SCB31953.1"/>
    </source>
</evidence>
<dbReference type="EMBL" id="FMAG01000004">
    <property type="protein sequence ID" value="SCB31953.1"/>
    <property type="molecule type" value="Genomic_DNA"/>
</dbReference>
<dbReference type="Proteomes" id="UP000199101">
    <property type="component" value="Unassembled WGS sequence"/>
</dbReference>
<name>A0A1C3VW42_9HYPH</name>
<reference evidence="2" key="1">
    <citation type="submission" date="2016-08" db="EMBL/GenBank/DDBJ databases">
        <authorList>
            <person name="Varghese N."/>
            <person name="Submissions Spin"/>
        </authorList>
    </citation>
    <scope>NUCLEOTIDE SEQUENCE [LARGE SCALE GENOMIC DNA]</scope>
    <source>
        <strain evidence="2">HAMBI 2975</strain>
    </source>
</reference>
<organism evidence="1 2">
    <name type="scientific">Rhizobium multihospitium</name>
    <dbReference type="NCBI Taxonomy" id="410764"/>
    <lineage>
        <taxon>Bacteria</taxon>
        <taxon>Pseudomonadati</taxon>
        <taxon>Pseudomonadota</taxon>
        <taxon>Alphaproteobacteria</taxon>
        <taxon>Hyphomicrobiales</taxon>
        <taxon>Rhizobiaceae</taxon>
        <taxon>Rhizobium/Agrobacterium group</taxon>
        <taxon>Rhizobium</taxon>
    </lineage>
</organism>
<protein>
    <submittedName>
        <fullName evidence="1">Uncharacterized protein</fullName>
    </submittedName>
</protein>
<dbReference type="AlphaFoldDB" id="A0A1C3VW42"/>
<dbReference type="STRING" id="410764.GA0061103_4378"/>
<evidence type="ECO:0000313" key="2">
    <source>
        <dbReference type="Proteomes" id="UP000199101"/>
    </source>
</evidence>
<gene>
    <name evidence="1" type="ORF">GA0061103_4378</name>
</gene>
<keyword evidence="2" id="KW-1185">Reference proteome</keyword>
<accession>A0A1C3VW42</accession>